<proteinExistence type="predicted"/>
<dbReference type="AlphaFoldDB" id="A0A327SFQ9"/>
<protein>
    <submittedName>
        <fullName evidence="1">Uncharacterized protein</fullName>
    </submittedName>
</protein>
<comment type="caution">
    <text evidence="1">The sequence shown here is derived from an EMBL/GenBank/DDBJ whole genome shotgun (WGS) entry which is preliminary data.</text>
</comment>
<gene>
    <name evidence="1" type="ORF">LX77_00305</name>
</gene>
<sequence>MFVNSVLYWSQMESKLCTLVHLALASKNVFPPISQIFTKPSLSNNARNEILFISLIQQTFSLFKKTYGLEVHSGLVGLEILNHFYFSTFVTSGKIEWSLMHTESELMRAMLWTGITV</sequence>
<dbReference type="EMBL" id="QLLQ01000001">
    <property type="protein sequence ID" value="RAJ27731.1"/>
    <property type="molecule type" value="Genomic_DNA"/>
</dbReference>
<dbReference type="Proteomes" id="UP000248987">
    <property type="component" value="Unassembled WGS sequence"/>
</dbReference>
<name>A0A327SFQ9_9FLAO</name>
<reference evidence="1 2" key="1">
    <citation type="submission" date="2018-06" db="EMBL/GenBank/DDBJ databases">
        <title>Genomic Encyclopedia of Archaeal and Bacterial Type Strains, Phase II (KMG-II): from individual species to whole genera.</title>
        <authorList>
            <person name="Goeker M."/>
        </authorList>
    </citation>
    <scope>NUCLEOTIDE SEQUENCE [LARGE SCALE GENOMIC DNA]</scope>
    <source>
        <strain evidence="1 2">DSM 12408</strain>
    </source>
</reference>
<organism evidence="1 2">
    <name type="scientific">Gelidibacter algens</name>
    <dbReference type="NCBI Taxonomy" id="49280"/>
    <lineage>
        <taxon>Bacteria</taxon>
        <taxon>Pseudomonadati</taxon>
        <taxon>Bacteroidota</taxon>
        <taxon>Flavobacteriia</taxon>
        <taxon>Flavobacteriales</taxon>
        <taxon>Flavobacteriaceae</taxon>
        <taxon>Gelidibacter</taxon>
    </lineage>
</organism>
<evidence type="ECO:0000313" key="2">
    <source>
        <dbReference type="Proteomes" id="UP000248987"/>
    </source>
</evidence>
<keyword evidence="2" id="KW-1185">Reference proteome</keyword>
<evidence type="ECO:0000313" key="1">
    <source>
        <dbReference type="EMBL" id="RAJ27731.1"/>
    </source>
</evidence>
<accession>A0A327SFQ9</accession>